<gene>
    <name evidence="7" type="ORF">A4X06_0g9279</name>
</gene>
<feature type="binding site" evidence="4">
    <location>
        <position position="376"/>
    </location>
    <ligand>
        <name>ATP</name>
        <dbReference type="ChEBI" id="CHEBI:30616"/>
    </ligand>
</feature>
<dbReference type="GO" id="GO:0004674">
    <property type="term" value="F:protein serine/threonine kinase activity"/>
    <property type="evidence" value="ECO:0007669"/>
    <property type="project" value="TreeGrafter"/>
</dbReference>
<keyword evidence="8" id="KW-1185">Reference proteome</keyword>
<dbReference type="Gene3D" id="1.10.510.10">
    <property type="entry name" value="Transferase(Phosphotransferase) domain 1"/>
    <property type="match status" value="1"/>
</dbReference>
<dbReference type="Pfam" id="PF00069">
    <property type="entry name" value="Pkinase"/>
    <property type="match status" value="1"/>
</dbReference>
<evidence type="ECO:0000256" key="5">
    <source>
        <dbReference type="SAM" id="MobiDB-lite"/>
    </source>
</evidence>
<comment type="similarity">
    <text evidence="1">Belongs to the protein kinase superfamily. CMGC Ser/Thr protein kinase family. CDC2/CDKX subfamily.</text>
</comment>
<dbReference type="InterPro" id="IPR000719">
    <property type="entry name" value="Prot_kinase_dom"/>
</dbReference>
<evidence type="ECO:0000256" key="2">
    <source>
        <dbReference type="ARBA" id="ARBA00022741"/>
    </source>
</evidence>
<organism evidence="7 8">
    <name type="scientific">Tilletia controversa</name>
    <name type="common">dwarf bunt fungus</name>
    <dbReference type="NCBI Taxonomy" id="13291"/>
    <lineage>
        <taxon>Eukaryota</taxon>
        <taxon>Fungi</taxon>
        <taxon>Dikarya</taxon>
        <taxon>Basidiomycota</taxon>
        <taxon>Ustilaginomycotina</taxon>
        <taxon>Exobasidiomycetes</taxon>
        <taxon>Tilletiales</taxon>
        <taxon>Tilletiaceae</taxon>
        <taxon>Tilletia</taxon>
    </lineage>
</organism>
<dbReference type="SMART" id="SM00220">
    <property type="entry name" value="S_TKc"/>
    <property type="match status" value="1"/>
</dbReference>
<reference evidence="7" key="2">
    <citation type="journal article" date="2019" name="IMA Fungus">
        <title>Genome sequencing and comparison of five Tilletia species to identify candidate genes for the detection of regulated species infecting wheat.</title>
        <authorList>
            <person name="Nguyen H.D.T."/>
            <person name="Sultana T."/>
            <person name="Kesanakurti P."/>
            <person name="Hambleton S."/>
        </authorList>
    </citation>
    <scope>NUCLEOTIDE SEQUENCE</scope>
    <source>
        <strain evidence="7">DAOMC 236426</strain>
    </source>
</reference>
<evidence type="ECO:0000256" key="3">
    <source>
        <dbReference type="ARBA" id="ARBA00022840"/>
    </source>
</evidence>
<accession>A0A8X7MIK3</accession>
<dbReference type="AlphaFoldDB" id="A0A8X7MIK3"/>
<evidence type="ECO:0000256" key="1">
    <source>
        <dbReference type="ARBA" id="ARBA00006485"/>
    </source>
</evidence>
<evidence type="ECO:0000259" key="6">
    <source>
        <dbReference type="PROSITE" id="PS50011"/>
    </source>
</evidence>
<sequence>MGEECLAQAACQELLTLDSTDPERARLLAFLAVTELAELLLSSDTGFPLATVRRSIFDGILYGRVMFPILPLAVLSRRDSPRPNSFYDLMDHDADPSDPVSPSQPDCGYDFDNSSAPDVFLTPPAPPTVSPSVRRSCLPEAAGPTRSDQPPKATFEAGPSNAAATATPEIADDLTIVPTLATAAGCDASSERANIDTSTDLVALRKREAWMKVALAAAFRKGYVLAEELWDPSEGGVGRIISPPSSTELAAIHELSGQMDVMDADTTEAAIGEPGVTESTGSDGATLRVMVEVGVSPPSRMIGSPPHWVAQPSWLPISICSPAVANNYGPLYQPFDPPPYYQSFGRYEQGDRIGAGVHGQVYRCRDRLTQQVVAVKWSKCEEARRPPNSTLREISALKRLQHKSIMYLHAVVYDGIGIGLVFGLAQQDLRAVINLRGRGSLNVPLIKLYMRQLLEGLAYLHEQKYVHLDIKPENILLNADHRLRITDFGLARRAGPAGGQRSVVTMSYRPPEVFFRTPTFTSAVDVFSAGVVLAEMLGSVPWSQSAWQPLPCFQHMLEYLGCGPGEVWPGADNNPGVWHGDDVVGDEPMLLAKKGRIRFNHVLGVSRKTCGVSSTMLETFSSSLISA</sequence>
<dbReference type="GO" id="GO:0005634">
    <property type="term" value="C:nucleus"/>
    <property type="evidence" value="ECO:0007669"/>
    <property type="project" value="TreeGrafter"/>
</dbReference>
<comment type="caution">
    <text evidence="7">The sequence shown here is derived from an EMBL/GenBank/DDBJ whole genome shotgun (WGS) entry which is preliminary data.</text>
</comment>
<dbReference type="SUPFAM" id="SSF56112">
    <property type="entry name" value="Protein kinase-like (PK-like)"/>
    <property type="match status" value="1"/>
</dbReference>
<name>A0A8X7MIK3_9BASI</name>
<evidence type="ECO:0000256" key="4">
    <source>
        <dbReference type="PROSITE-ProRule" id="PRU10141"/>
    </source>
</evidence>
<proteinExistence type="inferred from homology"/>
<dbReference type="Gene3D" id="3.30.200.20">
    <property type="entry name" value="Phosphorylase Kinase, domain 1"/>
    <property type="match status" value="1"/>
</dbReference>
<reference evidence="7" key="1">
    <citation type="submission" date="2016-04" db="EMBL/GenBank/DDBJ databases">
        <authorList>
            <person name="Nguyen H.D."/>
            <person name="Samba Siva P."/>
            <person name="Cullis J."/>
            <person name="Levesque C.A."/>
            <person name="Hambleton S."/>
        </authorList>
    </citation>
    <scope>NUCLEOTIDE SEQUENCE</scope>
    <source>
        <strain evidence="7">DAOMC 236426</strain>
    </source>
</reference>
<keyword evidence="2 4" id="KW-0547">Nucleotide-binding</keyword>
<dbReference type="InterPro" id="IPR008271">
    <property type="entry name" value="Ser/Thr_kinase_AS"/>
</dbReference>
<dbReference type="PROSITE" id="PS00107">
    <property type="entry name" value="PROTEIN_KINASE_ATP"/>
    <property type="match status" value="1"/>
</dbReference>
<dbReference type="EMBL" id="LWDE02002581">
    <property type="protein sequence ID" value="KAE8237274.1"/>
    <property type="molecule type" value="Genomic_DNA"/>
</dbReference>
<evidence type="ECO:0000313" key="7">
    <source>
        <dbReference type="EMBL" id="KAE8237274.1"/>
    </source>
</evidence>
<dbReference type="PROSITE" id="PS00108">
    <property type="entry name" value="PROTEIN_KINASE_ST"/>
    <property type="match status" value="1"/>
</dbReference>
<protein>
    <recommendedName>
        <fullName evidence="6">Protein kinase domain-containing protein</fullName>
    </recommendedName>
</protein>
<dbReference type="InterPro" id="IPR050108">
    <property type="entry name" value="CDK"/>
</dbReference>
<dbReference type="PANTHER" id="PTHR24056">
    <property type="entry name" value="CELL DIVISION PROTEIN KINASE"/>
    <property type="match status" value="1"/>
</dbReference>
<dbReference type="InterPro" id="IPR011009">
    <property type="entry name" value="Kinase-like_dom_sf"/>
</dbReference>
<dbReference type="Proteomes" id="UP000077684">
    <property type="component" value="Unassembled WGS sequence"/>
</dbReference>
<dbReference type="InterPro" id="IPR017441">
    <property type="entry name" value="Protein_kinase_ATP_BS"/>
</dbReference>
<feature type="region of interest" description="Disordered" evidence="5">
    <location>
        <begin position="86"/>
        <end position="163"/>
    </location>
</feature>
<feature type="domain" description="Protein kinase" evidence="6">
    <location>
        <begin position="347"/>
        <end position="627"/>
    </location>
</feature>
<keyword evidence="3 4" id="KW-0067">ATP-binding</keyword>
<feature type="compositionally biased region" description="Low complexity" evidence="5">
    <location>
        <begin position="97"/>
        <end position="106"/>
    </location>
</feature>
<evidence type="ECO:0000313" key="8">
    <source>
        <dbReference type="Proteomes" id="UP000077684"/>
    </source>
</evidence>
<dbReference type="GO" id="GO:0005524">
    <property type="term" value="F:ATP binding"/>
    <property type="evidence" value="ECO:0007669"/>
    <property type="project" value="UniProtKB-UniRule"/>
</dbReference>
<dbReference type="PROSITE" id="PS50011">
    <property type="entry name" value="PROTEIN_KINASE_DOM"/>
    <property type="match status" value="1"/>
</dbReference>